<evidence type="ECO:0000256" key="7">
    <source>
        <dbReference type="SAM" id="Phobius"/>
    </source>
</evidence>
<keyword evidence="3" id="KW-0808">Transferase</keyword>
<evidence type="ECO:0000313" key="9">
    <source>
        <dbReference type="EMBL" id="TDY13729.1"/>
    </source>
</evidence>
<dbReference type="RefSeq" id="WP_134198436.1">
    <property type="nucleotide sequence ID" value="NZ_SOQZ01000001.1"/>
</dbReference>
<name>A0ABY2G7G9_9FLAO</name>
<evidence type="ECO:0000256" key="5">
    <source>
        <dbReference type="ARBA" id="ARBA00022764"/>
    </source>
</evidence>
<comment type="subcellular location">
    <subcellularLocation>
        <location evidence="1">Periplasm</location>
    </subcellularLocation>
</comment>
<comment type="caution">
    <text evidence="9">The sequence shown here is derived from an EMBL/GenBank/DDBJ whole genome shotgun (WGS) entry which is preliminary data.</text>
</comment>
<keyword evidence="4" id="KW-0732">Signal</keyword>
<feature type="transmembrane region" description="Helical" evidence="7">
    <location>
        <begin position="7"/>
        <end position="29"/>
    </location>
</feature>
<keyword evidence="7" id="KW-0472">Membrane</keyword>
<evidence type="ECO:0000256" key="2">
    <source>
        <dbReference type="ARBA" id="ARBA00005182"/>
    </source>
</evidence>
<dbReference type="EMBL" id="SOQZ01000001">
    <property type="protein sequence ID" value="TDY13729.1"/>
    <property type="molecule type" value="Genomic_DNA"/>
</dbReference>
<protein>
    <submittedName>
        <fullName evidence="9">Acetyltransferase AlgX (SGNH hydrolase-like protein)</fullName>
    </submittedName>
</protein>
<evidence type="ECO:0000256" key="6">
    <source>
        <dbReference type="ARBA" id="ARBA00022841"/>
    </source>
</evidence>
<evidence type="ECO:0000259" key="8">
    <source>
        <dbReference type="Pfam" id="PF16822"/>
    </source>
</evidence>
<reference evidence="9 10" key="1">
    <citation type="submission" date="2019-03" db="EMBL/GenBank/DDBJ databases">
        <title>Genomic Encyclopedia of Type Strains, Phase III (KMG-III): the genomes of soil and plant-associated and newly described type strains.</title>
        <authorList>
            <person name="Whitman W."/>
        </authorList>
    </citation>
    <scope>NUCLEOTIDE SEQUENCE [LARGE SCALE GENOMIC DNA]</scope>
    <source>
        <strain evidence="9 10">CGMCC 1.10957</strain>
    </source>
</reference>
<dbReference type="Pfam" id="PF16822">
    <property type="entry name" value="ALGX"/>
    <property type="match status" value="1"/>
</dbReference>
<gene>
    <name evidence="9" type="ORF">A8975_0324</name>
</gene>
<dbReference type="InterPro" id="IPR031811">
    <property type="entry name" value="ALGX/ALGJ_SGNH-like"/>
</dbReference>
<keyword evidence="7" id="KW-1133">Transmembrane helix</keyword>
<proteinExistence type="predicted"/>
<keyword evidence="6" id="KW-0016">Alginate biosynthesis</keyword>
<organism evidence="9 10">
    <name type="scientific">Meridianimaribacter flavus</name>
    <dbReference type="NCBI Taxonomy" id="571115"/>
    <lineage>
        <taxon>Bacteria</taxon>
        <taxon>Pseudomonadati</taxon>
        <taxon>Bacteroidota</taxon>
        <taxon>Flavobacteriia</taxon>
        <taxon>Flavobacteriales</taxon>
        <taxon>Flavobacteriaceae</taxon>
        <taxon>Meridianimaribacter</taxon>
    </lineage>
</organism>
<keyword evidence="10" id="KW-1185">Reference proteome</keyword>
<evidence type="ECO:0000313" key="10">
    <source>
        <dbReference type="Proteomes" id="UP000294930"/>
    </source>
</evidence>
<feature type="domain" description="AlgX/AlgJ SGNH hydrolase-like" evidence="8">
    <location>
        <begin position="84"/>
        <end position="233"/>
    </location>
</feature>
<keyword evidence="7" id="KW-0812">Transmembrane</keyword>
<dbReference type="Proteomes" id="UP000294930">
    <property type="component" value="Unassembled WGS sequence"/>
</dbReference>
<evidence type="ECO:0000256" key="1">
    <source>
        <dbReference type="ARBA" id="ARBA00004418"/>
    </source>
</evidence>
<keyword evidence="5" id="KW-0574">Periplasm</keyword>
<sequence>MSNYKKISQLLTIILFMALLIVPSTIMFFNPKEKKQNKNEEELSKIDRVNELFQKEFGLKTELIDSYFKFKNNINVSPLPNSCVVGKSGWYFLGNEYNNLFDDSFGYNTVIDSQELETIKNNIESMRSFLTSKGIDFKIVVPPNKHRVYPEYLPYSHPQKKTRLEILNDYLKKEIDFEIVYLRDTLVKAKSEKLLYYKTNTHWNDYGAYIGYNYTMKIINKTHDLPIAGIEEYEEVIQPIKVNDVTQQINLTFKEDAIFLQKKDTIATKIIFSKYHKQVFSNPSKTKTLLMHRDSFANAWMGFFNESFGTTIYLRGYKLNKELINKEKPDIVIFEMIERNLFENLSK</sequence>
<accession>A0ABY2G7G9</accession>
<comment type="pathway">
    <text evidence="2">Glycan biosynthesis; alginate biosynthesis.</text>
</comment>
<evidence type="ECO:0000256" key="3">
    <source>
        <dbReference type="ARBA" id="ARBA00022679"/>
    </source>
</evidence>
<evidence type="ECO:0000256" key="4">
    <source>
        <dbReference type="ARBA" id="ARBA00022729"/>
    </source>
</evidence>